<dbReference type="RefSeq" id="WP_310917739.1">
    <property type="nucleotide sequence ID" value="NZ_JAMQON010000001.1"/>
</dbReference>
<dbReference type="PANTHER" id="PTHR11527">
    <property type="entry name" value="HEAT-SHOCK PROTEIN 20 FAMILY MEMBER"/>
    <property type="match status" value="1"/>
</dbReference>
<dbReference type="InterPro" id="IPR002068">
    <property type="entry name" value="A-crystallin/Hsp20_dom"/>
</dbReference>
<proteinExistence type="inferred from homology"/>
<evidence type="ECO:0000256" key="1">
    <source>
        <dbReference type="PROSITE-ProRule" id="PRU00285"/>
    </source>
</evidence>
<evidence type="ECO:0000256" key="3">
    <source>
        <dbReference type="SAM" id="MobiDB-lite"/>
    </source>
</evidence>
<dbReference type="InterPro" id="IPR008978">
    <property type="entry name" value="HSP20-like_chaperone"/>
</dbReference>
<name>A0ABU2F7E7_9EURY</name>
<organism evidence="5 6">
    <name type="scientific">Haloarcula saliterrae</name>
    <dbReference type="NCBI Taxonomy" id="2950534"/>
    <lineage>
        <taxon>Archaea</taxon>
        <taxon>Methanobacteriati</taxon>
        <taxon>Methanobacteriota</taxon>
        <taxon>Stenosarchaea group</taxon>
        <taxon>Halobacteria</taxon>
        <taxon>Halobacteriales</taxon>
        <taxon>Haloarculaceae</taxon>
        <taxon>Haloarcula</taxon>
    </lineage>
</organism>
<evidence type="ECO:0000256" key="2">
    <source>
        <dbReference type="RuleBase" id="RU003616"/>
    </source>
</evidence>
<evidence type="ECO:0000259" key="4">
    <source>
        <dbReference type="PROSITE" id="PS01031"/>
    </source>
</evidence>
<evidence type="ECO:0000313" key="5">
    <source>
        <dbReference type="EMBL" id="MDS0258180.1"/>
    </source>
</evidence>
<comment type="similarity">
    <text evidence="1 2">Belongs to the small heat shock protein (HSP20) family.</text>
</comment>
<dbReference type="Gene3D" id="2.60.40.790">
    <property type="match status" value="1"/>
</dbReference>
<feature type="domain" description="SHSP" evidence="4">
    <location>
        <begin position="49"/>
        <end position="153"/>
    </location>
</feature>
<gene>
    <name evidence="5" type="ORF">NDI56_02010</name>
</gene>
<dbReference type="Pfam" id="PF00011">
    <property type="entry name" value="HSP20"/>
    <property type="match status" value="1"/>
</dbReference>
<dbReference type="EMBL" id="JAMQON010000001">
    <property type="protein sequence ID" value="MDS0258180.1"/>
    <property type="molecule type" value="Genomic_DNA"/>
</dbReference>
<comment type="caution">
    <text evidence="5">The sequence shown here is derived from an EMBL/GenBank/DDBJ whole genome shotgun (WGS) entry which is preliminary data.</text>
</comment>
<evidence type="ECO:0000313" key="6">
    <source>
        <dbReference type="Proteomes" id="UP001259659"/>
    </source>
</evidence>
<dbReference type="Proteomes" id="UP001259659">
    <property type="component" value="Unassembled WGS sequence"/>
</dbReference>
<feature type="region of interest" description="Disordered" evidence="3">
    <location>
        <begin position="26"/>
        <end position="51"/>
    </location>
</feature>
<dbReference type="PROSITE" id="PS01031">
    <property type="entry name" value="SHSP"/>
    <property type="match status" value="1"/>
</dbReference>
<protein>
    <submittedName>
        <fullName evidence="5">Hsp20/alpha crystallin family protein</fullName>
    </submittedName>
</protein>
<dbReference type="SUPFAM" id="SSF49764">
    <property type="entry name" value="HSP20-like chaperones"/>
    <property type="match status" value="1"/>
</dbReference>
<accession>A0ABU2F7E7</accession>
<reference evidence="5 6" key="1">
    <citation type="submission" date="2022-06" db="EMBL/GenBank/DDBJ databases">
        <title>Haloarcula sp. a new haloarchaeum isolate from saline soil.</title>
        <authorList>
            <person name="Strakova D."/>
            <person name="Galisteo C."/>
            <person name="Sanchez-Porro C."/>
            <person name="Ventosa A."/>
        </authorList>
    </citation>
    <scope>NUCLEOTIDE SEQUENCE [LARGE SCALE GENOMIC DNA]</scope>
    <source>
        <strain evidence="5 6">S1CR25-12</strain>
    </source>
</reference>
<dbReference type="CDD" id="cd06464">
    <property type="entry name" value="ACD_sHsps-like"/>
    <property type="match status" value="1"/>
</dbReference>
<sequence>MREQRNPFDSMEQFFDQMRREMFGVQGSRDGRQSGDNWGQTPAVREPQYDESGWDAGVTIEETDDGFVVLADLPGFDRDELSIRLRDEHLHLSGEHEVGEGMSYRSRRVSERIHLPARVDPDHVTASYHNGVLEVRFVVETDDAADGTDIHIE</sequence>
<dbReference type="InterPro" id="IPR031107">
    <property type="entry name" value="Small_HSP"/>
</dbReference>
<keyword evidence="6" id="KW-1185">Reference proteome</keyword>